<feature type="compositionally biased region" description="Low complexity" evidence="4">
    <location>
        <begin position="452"/>
        <end position="464"/>
    </location>
</feature>
<proteinExistence type="inferred from homology"/>
<dbReference type="Pfam" id="PF01119">
    <property type="entry name" value="DNA_mis_repair"/>
    <property type="match status" value="1"/>
</dbReference>
<dbReference type="CDD" id="cd16926">
    <property type="entry name" value="HATPase_MutL-MLH-PMS-like"/>
    <property type="match status" value="1"/>
</dbReference>
<comment type="similarity">
    <text evidence="1">Belongs to the DNA mismatch repair MutL/HexB family.</text>
</comment>
<dbReference type="SMART" id="SM01340">
    <property type="entry name" value="DNA_mis_repair"/>
    <property type="match status" value="1"/>
</dbReference>
<dbReference type="GO" id="GO:0032389">
    <property type="term" value="C:MutLalpha complex"/>
    <property type="evidence" value="ECO:0007669"/>
    <property type="project" value="TreeGrafter"/>
</dbReference>
<dbReference type="InterPro" id="IPR042121">
    <property type="entry name" value="MutL_C_regsub"/>
</dbReference>
<dbReference type="InterPro" id="IPR038973">
    <property type="entry name" value="MutL/Mlh/Pms-like"/>
</dbReference>
<evidence type="ECO:0000313" key="7">
    <source>
        <dbReference type="EMBL" id="KAF9519637.1"/>
    </source>
</evidence>
<evidence type="ECO:0000256" key="2">
    <source>
        <dbReference type="ARBA" id="ARBA00022763"/>
    </source>
</evidence>
<name>A0A9P6DZL0_9AGAM</name>
<dbReference type="Pfam" id="PF08676">
    <property type="entry name" value="MutL_C"/>
    <property type="match status" value="1"/>
</dbReference>
<feature type="compositionally biased region" description="Basic and acidic residues" evidence="4">
    <location>
        <begin position="505"/>
        <end position="527"/>
    </location>
</feature>
<dbReference type="Proteomes" id="UP000886523">
    <property type="component" value="Unassembled WGS sequence"/>
</dbReference>
<dbReference type="InterPro" id="IPR014790">
    <property type="entry name" value="MutL_C"/>
</dbReference>
<dbReference type="FunFam" id="3.30.1370.100:FF:000001">
    <property type="entry name" value="Mismatch repair endonuclease pms1, putative"/>
    <property type="match status" value="1"/>
</dbReference>
<dbReference type="GO" id="GO:0005524">
    <property type="term" value="F:ATP binding"/>
    <property type="evidence" value="ECO:0007669"/>
    <property type="project" value="InterPro"/>
</dbReference>
<keyword evidence="2" id="KW-0227">DNA damage</keyword>
<dbReference type="GO" id="GO:0000710">
    <property type="term" value="P:meiotic mismatch repair"/>
    <property type="evidence" value="ECO:0007669"/>
    <property type="project" value="UniProtKB-ARBA"/>
</dbReference>
<dbReference type="InterPro" id="IPR014762">
    <property type="entry name" value="DNA_mismatch_repair_CS"/>
</dbReference>
<feature type="compositionally biased region" description="Polar residues" evidence="4">
    <location>
        <begin position="539"/>
        <end position="553"/>
    </location>
</feature>
<accession>A0A9P6DZL0</accession>
<dbReference type="FunFam" id="3.30.565.10:FF:000014">
    <property type="entry name" value="Mismatch repair endonuclease pms1, putative"/>
    <property type="match status" value="1"/>
</dbReference>
<evidence type="ECO:0000259" key="6">
    <source>
        <dbReference type="SMART" id="SM01340"/>
    </source>
</evidence>
<feature type="region of interest" description="Disordered" evidence="4">
    <location>
        <begin position="637"/>
        <end position="656"/>
    </location>
</feature>
<dbReference type="InterPro" id="IPR037198">
    <property type="entry name" value="MutL_C_sf"/>
</dbReference>
<feature type="domain" description="DNA mismatch repair protein S5" evidence="6">
    <location>
        <begin position="225"/>
        <end position="361"/>
    </location>
</feature>
<dbReference type="PANTHER" id="PTHR10073">
    <property type="entry name" value="DNA MISMATCH REPAIR PROTEIN MLH, PMS, MUTL"/>
    <property type="match status" value="1"/>
</dbReference>
<dbReference type="CDD" id="cd03484">
    <property type="entry name" value="MutL_Trans_hPMS_2_like"/>
    <property type="match status" value="1"/>
</dbReference>
<protein>
    <recommendedName>
        <fullName evidence="3">DNA mismatch repair protein PMS1</fullName>
    </recommendedName>
</protein>
<dbReference type="InterPro" id="IPR042120">
    <property type="entry name" value="MutL_C_dimsub"/>
</dbReference>
<dbReference type="SMART" id="SM00853">
    <property type="entry name" value="MutL_C"/>
    <property type="match status" value="1"/>
</dbReference>
<dbReference type="SUPFAM" id="SSF54211">
    <property type="entry name" value="Ribosomal protein S5 domain 2-like"/>
    <property type="match status" value="1"/>
</dbReference>
<dbReference type="InterPro" id="IPR020568">
    <property type="entry name" value="Ribosomal_Su5_D2-typ_SF"/>
</dbReference>
<reference evidence="7" key="1">
    <citation type="journal article" date="2020" name="Nat. Commun.">
        <title>Large-scale genome sequencing of mycorrhizal fungi provides insights into the early evolution of symbiotic traits.</title>
        <authorList>
            <person name="Miyauchi S."/>
            <person name="Kiss E."/>
            <person name="Kuo A."/>
            <person name="Drula E."/>
            <person name="Kohler A."/>
            <person name="Sanchez-Garcia M."/>
            <person name="Morin E."/>
            <person name="Andreopoulos B."/>
            <person name="Barry K.W."/>
            <person name="Bonito G."/>
            <person name="Buee M."/>
            <person name="Carver A."/>
            <person name="Chen C."/>
            <person name="Cichocki N."/>
            <person name="Clum A."/>
            <person name="Culley D."/>
            <person name="Crous P.W."/>
            <person name="Fauchery L."/>
            <person name="Girlanda M."/>
            <person name="Hayes R.D."/>
            <person name="Keri Z."/>
            <person name="LaButti K."/>
            <person name="Lipzen A."/>
            <person name="Lombard V."/>
            <person name="Magnuson J."/>
            <person name="Maillard F."/>
            <person name="Murat C."/>
            <person name="Nolan M."/>
            <person name="Ohm R.A."/>
            <person name="Pangilinan J."/>
            <person name="Pereira M.F."/>
            <person name="Perotto S."/>
            <person name="Peter M."/>
            <person name="Pfister S."/>
            <person name="Riley R."/>
            <person name="Sitrit Y."/>
            <person name="Stielow J.B."/>
            <person name="Szollosi G."/>
            <person name="Zifcakova L."/>
            <person name="Stursova M."/>
            <person name="Spatafora J.W."/>
            <person name="Tedersoo L."/>
            <person name="Vaario L.M."/>
            <person name="Yamada A."/>
            <person name="Yan M."/>
            <person name="Wang P."/>
            <person name="Xu J."/>
            <person name="Bruns T."/>
            <person name="Baldrian P."/>
            <person name="Vilgalys R."/>
            <person name="Dunand C."/>
            <person name="Henrissat B."/>
            <person name="Grigoriev I.V."/>
            <person name="Hibbett D."/>
            <person name="Nagy L.G."/>
            <person name="Martin F.M."/>
        </authorList>
    </citation>
    <scope>NUCLEOTIDE SEQUENCE</scope>
    <source>
        <strain evidence="7">UP504</strain>
    </source>
</reference>
<comment type="caution">
    <text evidence="7">The sequence shown here is derived from an EMBL/GenBank/DDBJ whole genome shotgun (WGS) entry which is preliminary data.</text>
</comment>
<dbReference type="Gene3D" id="3.30.230.10">
    <property type="match status" value="1"/>
</dbReference>
<dbReference type="SUPFAM" id="SSF55874">
    <property type="entry name" value="ATPase domain of HSP90 chaperone/DNA topoisomerase II/histidine kinase"/>
    <property type="match status" value="1"/>
</dbReference>
<dbReference type="SUPFAM" id="SSF118116">
    <property type="entry name" value="DNA mismatch repair protein MutL"/>
    <property type="match status" value="1"/>
</dbReference>
<keyword evidence="8" id="KW-1185">Reference proteome</keyword>
<evidence type="ECO:0000256" key="4">
    <source>
        <dbReference type="SAM" id="MobiDB-lite"/>
    </source>
</evidence>
<dbReference type="OrthoDB" id="10263226at2759"/>
<organism evidence="7 8">
    <name type="scientific">Hydnum rufescens UP504</name>
    <dbReference type="NCBI Taxonomy" id="1448309"/>
    <lineage>
        <taxon>Eukaryota</taxon>
        <taxon>Fungi</taxon>
        <taxon>Dikarya</taxon>
        <taxon>Basidiomycota</taxon>
        <taxon>Agaricomycotina</taxon>
        <taxon>Agaricomycetes</taxon>
        <taxon>Cantharellales</taxon>
        <taxon>Hydnaceae</taxon>
        <taxon>Hydnum</taxon>
    </lineage>
</organism>
<dbReference type="PANTHER" id="PTHR10073:SF52">
    <property type="entry name" value="MISMATCH REPAIR ENDONUCLEASE PMS2"/>
    <property type="match status" value="1"/>
</dbReference>
<evidence type="ECO:0000259" key="5">
    <source>
        <dbReference type="SMART" id="SM00853"/>
    </source>
</evidence>
<dbReference type="InterPro" id="IPR014721">
    <property type="entry name" value="Ribsml_uS5_D2-typ_fold_subgr"/>
</dbReference>
<dbReference type="GO" id="GO:0140664">
    <property type="term" value="F:ATP-dependent DNA damage sensor activity"/>
    <property type="evidence" value="ECO:0007669"/>
    <property type="project" value="InterPro"/>
</dbReference>
<dbReference type="NCBIfam" id="TIGR00585">
    <property type="entry name" value="mutl"/>
    <property type="match status" value="1"/>
</dbReference>
<dbReference type="Gene3D" id="3.30.1370.100">
    <property type="entry name" value="MutL, C-terminal domain, regulatory subdomain"/>
    <property type="match status" value="1"/>
</dbReference>
<dbReference type="EMBL" id="MU128916">
    <property type="protein sequence ID" value="KAF9519637.1"/>
    <property type="molecule type" value="Genomic_DNA"/>
</dbReference>
<dbReference type="AlphaFoldDB" id="A0A9P6DZL0"/>
<evidence type="ECO:0000256" key="3">
    <source>
        <dbReference type="ARBA" id="ARBA00070941"/>
    </source>
</evidence>
<dbReference type="PROSITE" id="PS00058">
    <property type="entry name" value="DNA_MISMATCH_REPAIR_1"/>
    <property type="match status" value="1"/>
</dbReference>
<evidence type="ECO:0000313" key="8">
    <source>
        <dbReference type="Proteomes" id="UP000886523"/>
    </source>
</evidence>
<dbReference type="InterPro" id="IPR013507">
    <property type="entry name" value="DNA_mismatch_S5_2-like"/>
</dbReference>
<dbReference type="InterPro" id="IPR002099">
    <property type="entry name" value="MutL/Mlh/PMS"/>
</dbReference>
<feature type="compositionally biased region" description="Low complexity" evidence="4">
    <location>
        <begin position="474"/>
        <end position="488"/>
    </location>
</feature>
<dbReference type="Gene3D" id="3.30.565.10">
    <property type="entry name" value="Histidine kinase-like ATPase, C-terminal domain"/>
    <property type="match status" value="1"/>
</dbReference>
<dbReference type="Gene3D" id="3.30.1540.20">
    <property type="entry name" value="MutL, C-terminal domain, dimerisation subdomain"/>
    <property type="match status" value="1"/>
</dbReference>
<gene>
    <name evidence="7" type="ORF">BS47DRAFT_1336722</name>
</gene>
<dbReference type="GO" id="GO:0030983">
    <property type="term" value="F:mismatched DNA binding"/>
    <property type="evidence" value="ECO:0007669"/>
    <property type="project" value="InterPro"/>
</dbReference>
<dbReference type="InterPro" id="IPR036890">
    <property type="entry name" value="HATPase_C_sf"/>
</dbReference>
<sequence>MPPAIQAIEKGSVHRITAGQVVVDLQTAVKELVENSIDAGATSIEVRFKDYGLKSIEVVDNGTGISPNDYDSVALKHHTSKLATYTDLTALQTFGFRGEALSSLCALCDSVVITSATNEDAPVGTILELDRNGIVKNRSGKIARQRGTTVTVSGIFVPLPVRRVELSRNIKREYGKALALLNAYALYPCAMENNGIRLAVYNQPEGGKRTIQLRTTGTQSLQTSVSSLWGPKALENIVPLELNMTVEPDKSILKRVPGASKMQVKVTGLVSKFRHGCGRASNDRQFFYVNGRPFNANKVQKALNEVYKSFNTNQSPFVIANFVLPTDAYDVNASPDKRTIFLHSEANLIMAFKTSLEDEYSLSRSTFAVNGPGGVSQATPQTKTIRGASSKRIRRPSFSSDEEDNQNANTDESGKDVGGTTTVDEDDNDEDARSRKSDLSPPDEELSPSPSPLSLTTRGTSPTSQRVPGSSGQSPRTPVTSSDTPVSTGKSSTGLSKNDPIPIPTHDDEISEQVRSDGGSDHSDSQPKKNKRKRSPSPTVSTIRPASDNSPTSRALAPKSLASPTIPELAAPTIPKDKSPSKLPVIKNVSALTSVRTSTNRTGAANKRVKLPTRVTTTGKSSQLSLRESLGKFARAGAAVAQPPVEEDELSDGEEEGMQIPARDTPLIGGRHAPISEPGNPQIGGAGSPIILDDGGTNDISNEIVGLPPPVRMEVLKRNDSDQVRCTLHFDQTHMSSFWRSRAIDRSHAPVSPSTPVSAPREGAIVAKEAGLTNTQDVDAGAKALSRVISKDDFKEGGMHVIGQFNLGFIIARLHRGLPPKTSEKDVTDDLFIIDQHAADEKYNFETLQETTQIQCQSLLRPRPLELTAADEITAIENLGVLQSNGFEISVDEDATVGRRLHLIAQPESKGTVFDMQDLEELLSLMHDQPPGHMVRCSKARNMFASRACRKSIMIGKALTSGQMTGVIRHMGMTDQPWSCPHGRPTMRHLVSLREVDALKKFKRQEIQWKEFGELLGLTR</sequence>
<feature type="region of interest" description="Disordered" evidence="4">
    <location>
        <begin position="368"/>
        <end position="582"/>
    </location>
</feature>
<dbReference type="Pfam" id="PF13589">
    <property type="entry name" value="HATPase_c_3"/>
    <property type="match status" value="1"/>
</dbReference>
<evidence type="ECO:0000256" key="1">
    <source>
        <dbReference type="ARBA" id="ARBA00006082"/>
    </source>
</evidence>
<dbReference type="GO" id="GO:0016887">
    <property type="term" value="F:ATP hydrolysis activity"/>
    <property type="evidence" value="ECO:0007669"/>
    <property type="project" value="InterPro"/>
</dbReference>
<feature type="compositionally biased region" description="Acidic residues" evidence="4">
    <location>
        <begin position="645"/>
        <end position="656"/>
    </location>
</feature>
<feature type="domain" description="MutL C-terminal dimerisation" evidence="5">
    <location>
        <begin position="801"/>
        <end position="959"/>
    </location>
</feature>